<protein>
    <submittedName>
        <fullName evidence="4">TatD family hydrolase</fullName>
    </submittedName>
</protein>
<organism evidence="4 5">
    <name type="scientific">Youxingia wuxianensis</name>
    <dbReference type="NCBI Taxonomy" id="2763678"/>
    <lineage>
        <taxon>Bacteria</taxon>
        <taxon>Bacillati</taxon>
        <taxon>Bacillota</taxon>
        <taxon>Clostridia</taxon>
        <taxon>Eubacteriales</taxon>
        <taxon>Oscillospiraceae</taxon>
        <taxon>Youxingia</taxon>
    </lineage>
</organism>
<dbReference type="CDD" id="cd01310">
    <property type="entry name" value="TatD_DNAse"/>
    <property type="match status" value="1"/>
</dbReference>
<dbReference type="RefSeq" id="WP_262396060.1">
    <property type="nucleotide sequence ID" value="NZ_JACRTD010000010.1"/>
</dbReference>
<dbReference type="PANTHER" id="PTHR46124">
    <property type="entry name" value="D-AMINOACYL-TRNA DEACYLASE"/>
    <property type="match status" value="1"/>
</dbReference>
<comment type="caution">
    <text evidence="4">The sequence shown here is derived from an EMBL/GenBank/DDBJ whole genome shotgun (WGS) entry which is preliminary data.</text>
</comment>
<keyword evidence="1 3" id="KW-0479">Metal-binding</keyword>
<feature type="binding site" evidence="3">
    <location>
        <position position="95"/>
    </location>
    <ligand>
        <name>a divalent metal cation</name>
        <dbReference type="ChEBI" id="CHEBI:60240"/>
        <label>1</label>
    </ligand>
</feature>
<dbReference type="EMBL" id="JACRTD010000010">
    <property type="protein sequence ID" value="MBC8586337.1"/>
    <property type="molecule type" value="Genomic_DNA"/>
</dbReference>
<dbReference type="GO" id="GO:0004536">
    <property type="term" value="F:DNA nuclease activity"/>
    <property type="evidence" value="ECO:0007669"/>
    <property type="project" value="InterPro"/>
</dbReference>
<evidence type="ECO:0000256" key="3">
    <source>
        <dbReference type="PIRSR" id="PIRSR005902-1"/>
    </source>
</evidence>
<dbReference type="PANTHER" id="PTHR46124:SF2">
    <property type="entry name" value="D-AMINOACYL-TRNA DEACYLASE"/>
    <property type="match status" value="1"/>
</dbReference>
<accession>A0A926ERX1</accession>
<dbReference type="Proteomes" id="UP000623678">
    <property type="component" value="Unassembled WGS sequence"/>
</dbReference>
<dbReference type="Pfam" id="PF01026">
    <property type="entry name" value="TatD_DNase"/>
    <property type="match status" value="1"/>
</dbReference>
<proteinExistence type="predicted"/>
<dbReference type="NCBIfam" id="TIGR00010">
    <property type="entry name" value="YchF/TatD family DNA exonuclease"/>
    <property type="match status" value="1"/>
</dbReference>
<dbReference type="SUPFAM" id="SSF51556">
    <property type="entry name" value="Metallo-dependent hydrolases"/>
    <property type="match status" value="1"/>
</dbReference>
<name>A0A926ERX1_9FIRM</name>
<feature type="binding site" evidence="3">
    <location>
        <position position="153"/>
    </location>
    <ligand>
        <name>a divalent metal cation</name>
        <dbReference type="ChEBI" id="CHEBI:60240"/>
        <label>2</label>
    </ligand>
</feature>
<dbReference type="GO" id="GO:0005829">
    <property type="term" value="C:cytosol"/>
    <property type="evidence" value="ECO:0007669"/>
    <property type="project" value="TreeGrafter"/>
</dbReference>
<dbReference type="InterPro" id="IPR032466">
    <property type="entry name" value="Metal_Hydrolase"/>
</dbReference>
<dbReference type="FunFam" id="3.20.20.140:FF:000005">
    <property type="entry name" value="TatD family hydrolase"/>
    <property type="match status" value="1"/>
</dbReference>
<dbReference type="PROSITE" id="PS01091">
    <property type="entry name" value="TATD_3"/>
    <property type="match status" value="1"/>
</dbReference>
<sequence>MVHNIFDTHAHYDDERFDADRLETLDALPEQGVCGVVNAACDMKSAKFGITLAERYDFLWCSVGVHPHSAKEFKEEDLSLLAQYSNHPKVVAIGEIGLDYHYDFSPRPLQLEVFEKQIQLAKELNLPIIVHDREAHGDTMELLKKYSPKGIVHCYSGSADMAKEIVKLGMYIGFTGAVTFKNARKILEAAAAVPLDRLLVETDCPYMSPEPFRGTRCWSAMIQYTAQTLAQIKGVDIQKLLDITCENAHRVYNISSKKRDLSN</sequence>
<keyword evidence="2 4" id="KW-0378">Hydrolase</keyword>
<dbReference type="AlphaFoldDB" id="A0A926ERX1"/>
<dbReference type="GO" id="GO:0016788">
    <property type="term" value="F:hydrolase activity, acting on ester bonds"/>
    <property type="evidence" value="ECO:0007669"/>
    <property type="project" value="InterPro"/>
</dbReference>
<dbReference type="Gene3D" id="3.20.20.140">
    <property type="entry name" value="Metal-dependent hydrolases"/>
    <property type="match status" value="1"/>
</dbReference>
<keyword evidence="5" id="KW-1185">Reference proteome</keyword>
<reference evidence="4" key="1">
    <citation type="submission" date="2020-08" db="EMBL/GenBank/DDBJ databases">
        <title>Genome public.</title>
        <authorList>
            <person name="Liu C."/>
            <person name="Sun Q."/>
        </authorList>
    </citation>
    <scope>NUCLEOTIDE SEQUENCE</scope>
    <source>
        <strain evidence="4">NSJ-64</strain>
    </source>
</reference>
<dbReference type="InterPro" id="IPR015991">
    <property type="entry name" value="TatD/YcfH-like"/>
</dbReference>
<evidence type="ECO:0000256" key="1">
    <source>
        <dbReference type="ARBA" id="ARBA00022723"/>
    </source>
</evidence>
<feature type="binding site" evidence="3">
    <location>
        <position position="9"/>
    </location>
    <ligand>
        <name>a divalent metal cation</name>
        <dbReference type="ChEBI" id="CHEBI:60240"/>
        <label>1</label>
    </ligand>
</feature>
<evidence type="ECO:0000313" key="4">
    <source>
        <dbReference type="EMBL" id="MBC8586337.1"/>
    </source>
</evidence>
<gene>
    <name evidence="4" type="ORF">H8705_12180</name>
</gene>
<dbReference type="PIRSF" id="PIRSF005902">
    <property type="entry name" value="DNase_TatD"/>
    <property type="match status" value="1"/>
</dbReference>
<feature type="binding site" evidence="3">
    <location>
        <position position="131"/>
    </location>
    <ligand>
        <name>a divalent metal cation</name>
        <dbReference type="ChEBI" id="CHEBI:60240"/>
        <label>2</label>
    </ligand>
</feature>
<evidence type="ECO:0000313" key="5">
    <source>
        <dbReference type="Proteomes" id="UP000623678"/>
    </source>
</evidence>
<evidence type="ECO:0000256" key="2">
    <source>
        <dbReference type="ARBA" id="ARBA00022801"/>
    </source>
</evidence>
<dbReference type="GO" id="GO:0046872">
    <property type="term" value="F:metal ion binding"/>
    <property type="evidence" value="ECO:0007669"/>
    <property type="project" value="UniProtKB-KW"/>
</dbReference>
<feature type="binding site" evidence="3">
    <location>
        <position position="203"/>
    </location>
    <ligand>
        <name>a divalent metal cation</name>
        <dbReference type="ChEBI" id="CHEBI:60240"/>
        <label>1</label>
    </ligand>
</feature>
<dbReference type="InterPro" id="IPR001130">
    <property type="entry name" value="TatD-like"/>
</dbReference>
<dbReference type="InterPro" id="IPR018228">
    <property type="entry name" value="DNase_TatD-rel_CS"/>
</dbReference>
<feature type="binding site" evidence="3">
    <location>
        <position position="11"/>
    </location>
    <ligand>
        <name>a divalent metal cation</name>
        <dbReference type="ChEBI" id="CHEBI:60240"/>
        <label>1</label>
    </ligand>
</feature>